<accession>A0A317D7P9</accession>
<name>A0A317D7P9_9ACTN</name>
<protein>
    <submittedName>
        <fullName evidence="1">Uncharacterized protein</fullName>
    </submittedName>
</protein>
<evidence type="ECO:0000313" key="2">
    <source>
        <dbReference type="Proteomes" id="UP000245410"/>
    </source>
</evidence>
<gene>
    <name evidence="1" type="ORF">DKT68_08525</name>
</gene>
<evidence type="ECO:0000313" key="1">
    <source>
        <dbReference type="EMBL" id="PWR10594.1"/>
    </source>
</evidence>
<dbReference type="Proteomes" id="UP000245410">
    <property type="component" value="Unassembled WGS sequence"/>
</dbReference>
<comment type="caution">
    <text evidence="1">The sequence shown here is derived from an EMBL/GenBank/DDBJ whole genome shotgun (WGS) entry which is preliminary data.</text>
</comment>
<dbReference type="AlphaFoldDB" id="A0A317D7P9"/>
<dbReference type="RefSeq" id="WP_109816875.1">
    <property type="nucleotide sequence ID" value="NZ_QGKR01000152.1"/>
</dbReference>
<organism evidence="1 2">
    <name type="scientific">Micromonospora acroterricola</name>
    <dbReference type="NCBI Taxonomy" id="2202421"/>
    <lineage>
        <taxon>Bacteria</taxon>
        <taxon>Bacillati</taxon>
        <taxon>Actinomycetota</taxon>
        <taxon>Actinomycetes</taxon>
        <taxon>Micromonosporales</taxon>
        <taxon>Micromonosporaceae</taxon>
        <taxon>Micromonospora</taxon>
    </lineage>
</organism>
<reference evidence="1 2" key="1">
    <citation type="submission" date="2018-05" db="EMBL/GenBank/DDBJ databases">
        <title>Micromonospora atacamensis sp. nov., a novel actinobacteria isolated from high altitude Atacama Desert soil.</title>
        <authorList>
            <person name="Carro L."/>
            <person name="Golinska P."/>
            <person name="Klenk H.-P."/>
            <person name="Goodfellow M."/>
        </authorList>
    </citation>
    <scope>NUCLEOTIDE SEQUENCE [LARGE SCALE GENOMIC DNA]</scope>
    <source>
        <strain evidence="1 2">5R2A7</strain>
    </source>
</reference>
<proteinExistence type="predicted"/>
<sequence>MTDYSAHEIHRLDQAYPDAVANIEDLTGDPARKTRLAEVGPEVFAAELTRDLAAAAANPMSLAAWAAVATVRLMDAGKAWEEDTDAAWAKVDELTAELETERLKSAKLAGENDNLTAWLRTARATRDATLRALTESREYAADRADEVGRLVAENARVRQQRDDIGALLTEAGNEVDLLTAANTRFADQLTTAGIHPCECHLVHGSTTTCGRPATTTATVMPYGSINVNNTCADRINGKAAEQVTR</sequence>
<keyword evidence="2" id="KW-1185">Reference proteome</keyword>
<dbReference type="EMBL" id="QGKR01000152">
    <property type="protein sequence ID" value="PWR10594.1"/>
    <property type="molecule type" value="Genomic_DNA"/>
</dbReference>